<accession>T1G7A9</accession>
<evidence type="ECO:0000259" key="10">
    <source>
        <dbReference type="Pfam" id="PF07885"/>
    </source>
</evidence>
<keyword evidence="7 8" id="KW-0407">Ion channel</keyword>
<reference evidence="12" key="3">
    <citation type="submission" date="2015-06" db="UniProtKB">
        <authorList>
            <consortium name="EnsemblMetazoa"/>
        </authorList>
    </citation>
    <scope>IDENTIFICATION</scope>
</reference>
<reference evidence="13" key="1">
    <citation type="submission" date="2012-12" db="EMBL/GenBank/DDBJ databases">
        <authorList>
            <person name="Hellsten U."/>
            <person name="Grimwood J."/>
            <person name="Chapman J.A."/>
            <person name="Shapiro H."/>
            <person name="Aerts A."/>
            <person name="Otillar R.P."/>
            <person name="Terry A.Y."/>
            <person name="Boore J.L."/>
            <person name="Simakov O."/>
            <person name="Marletaz F."/>
            <person name="Cho S.-J."/>
            <person name="Edsinger-Gonzales E."/>
            <person name="Havlak P."/>
            <person name="Kuo D.-H."/>
            <person name="Larsson T."/>
            <person name="Lv J."/>
            <person name="Arendt D."/>
            <person name="Savage R."/>
            <person name="Osoegawa K."/>
            <person name="de Jong P."/>
            <person name="Lindberg D.R."/>
            <person name="Seaver E.C."/>
            <person name="Weisblat D.A."/>
            <person name="Putnam N.H."/>
            <person name="Grigoriev I.V."/>
            <person name="Rokhsar D.S."/>
        </authorList>
    </citation>
    <scope>NUCLEOTIDE SEQUENCE</scope>
</reference>
<dbReference type="eggNOG" id="KOG1418">
    <property type="taxonomic scope" value="Eukaryota"/>
</dbReference>
<evidence type="ECO:0000256" key="2">
    <source>
        <dbReference type="ARBA" id="ARBA00022448"/>
    </source>
</evidence>
<dbReference type="GO" id="GO:0071805">
    <property type="term" value="P:potassium ion transmembrane transport"/>
    <property type="evidence" value="ECO:0000318"/>
    <property type="project" value="GO_Central"/>
</dbReference>
<evidence type="ECO:0000256" key="6">
    <source>
        <dbReference type="ARBA" id="ARBA00023136"/>
    </source>
</evidence>
<dbReference type="KEGG" id="hro:HELRODRAFT_89246"/>
<dbReference type="InterPro" id="IPR003280">
    <property type="entry name" value="2pore_dom_K_chnl"/>
</dbReference>
<evidence type="ECO:0000256" key="5">
    <source>
        <dbReference type="ARBA" id="ARBA00023065"/>
    </source>
</evidence>
<dbReference type="GO" id="GO:0022841">
    <property type="term" value="F:potassium ion leak channel activity"/>
    <property type="evidence" value="ECO:0000318"/>
    <property type="project" value="GO_Central"/>
</dbReference>
<sequence>MHENNWRTGYKNNVPHETKVIKKTKKSLAWRTKKKLAIIYLKKFLGFLLSTLGLFILLTSYTIFGGFLFHRIESSKEVQTQLDVKTSRAYHVDKLWNTTKSMNILFRQNWSNVASKILRNYTMFVFNITKCDGWNGQDRNESAELQWSFTGSMLYSVTVITTIGYGHIAPKTDEGRVVTIFYALVGIPLCIFSVTHIGGFMATIFRFLYKNIFCGLCCVCFNKMKRQKSFSREPSKKDVPIYVSLLLIAGYIGLGALLFGLWENDWNVLIGSYFCFITLSTIGFGDFVPGASLDPSSSQEKLVLCTLYLIVGLALLAMCFDLMQEEARCLLKTFGKKIGLINSEKI</sequence>
<dbReference type="InParanoid" id="T1G7A9"/>
<dbReference type="Pfam" id="PF07885">
    <property type="entry name" value="Ion_trans_2"/>
    <property type="match status" value="2"/>
</dbReference>
<organism evidence="12 13">
    <name type="scientific">Helobdella robusta</name>
    <name type="common">Californian leech</name>
    <dbReference type="NCBI Taxonomy" id="6412"/>
    <lineage>
        <taxon>Eukaryota</taxon>
        <taxon>Metazoa</taxon>
        <taxon>Spiralia</taxon>
        <taxon>Lophotrochozoa</taxon>
        <taxon>Annelida</taxon>
        <taxon>Clitellata</taxon>
        <taxon>Hirudinea</taxon>
        <taxon>Rhynchobdellida</taxon>
        <taxon>Glossiphoniidae</taxon>
        <taxon>Helobdella</taxon>
    </lineage>
</organism>
<dbReference type="OrthoDB" id="297496at2759"/>
<dbReference type="CTD" id="20216956"/>
<dbReference type="EMBL" id="AMQM01007511">
    <property type="status" value="NOT_ANNOTATED_CDS"/>
    <property type="molecule type" value="Genomic_DNA"/>
</dbReference>
<feature type="transmembrane region" description="Helical" evidence="9">
    <location>
        <begin position="302"/>
        <end position="323"/>
    </location>
</feature>
<keyword evidence="13" id="KW-1185">Reference proteome</keyword>
<dbReference type="RefSeq" id="XP_009028715.1">
    <property type="nucleotide sequence ID" value="XM_009030467.1"/>
</dbReference>
<keyword evidence="2 8" id="KW-0813">Transport</keyword>
<comment type="subcellular location">
    <subcellularLocation>
        <location evidence="1">Membrane</location>
        <topology evidence="1">Multi-pass membrane protein</topology>
    </subcellularLocation>
</comment>
<dbReference type="EMBL" id="KB097635">
    <property type="protein sequence ID" value="ESN93130.1"/>
    <property type="molecule type" value="Genomic_DNA"/>
</dbReference>
<dbReference type="PANTHER" id="PTHR11003">
    <property type="entry name" value="POTASSIUM CHANNEL, SUBFAMILY K"/>
    <property type="match status" value="1"/>
</dbReference>
<proteinExistence type="inferred from homology"/>
<dbReference type="OMA" id="TPQSEWG"/>
<dbReference type="Gene3D" id="1.10.287.70">
    <property type="match status" value="1"/>
</dbReference>
<dbReference type="GO" id="GO:0015271">
    <property type="term" value="F:outward rectifier potassium channel activity"/>
    <property type="evidence" value="ECO:0000318"/>
    <property type="project" value="GO_Central"/>
</dbReference>
<keyword evidence="3 8" id="KW-0812">Transmembrane</keyword>
<evidence type="ECO:0000256" key="3">
    <source>
        <dbReference type="ARBA" id="ARBA00022692"/>
    </source>
</evidence>
<evidence type="ECO:0000256" key="1">
    <source>
        <dbReference type="ARBA" id="ARBA00004141"/>
    </source>
</evidence>
<gene>
    <name evidence="12" type="primary">20216956</name>
    <name evidence="11" type="ORF">HELRODRAFT_89246</name>
</gene>
<dbReference type="Proteomes" id="UP000015101">
    <property type="component" value="Unassembled WGS sequence"/>
</dbReference>
<feature type="domain" description="Potassium channel" evidence="10">
    <location>
        <begin position="140"/>
        <end position="201"/>
    </location>
</feature>
<feature type="transmembrane region" description="Helical" evidence="9">
    <location>
        <begin position="44"/>
        <end position="69"/>
    </location>
</feature>
<dbReference type="PANTHER" id="PTHR11003:SF334">
    <property type="entry name" value="FI03418P"/>
    <property type="match status" value="1"/>
</dbReference>
<feature type="transmembrane region" description="Helical" evidence="9">
    <location>
        <begin position="145"/>
        <end position="165"/>
    </location>
</feature>
<dbReference type="InterPro" id="IPR013099">
    <property type="entry name" value="K_chnl_dom"/>
</dbReference>
<dbReference type="FunCoup" id="T1G7A9">
    <property type="interactions" value="18"/>
</dbReference>
<evidence type="ECO:0000256" key="4">
    <source>
        <dbReference type="ARBA" id="ARBA00022989"/>
    </source>
</evidence>
<evidence type="ECO:0000313" key="13">
    <source>
        <dbReference type="Proteomes" id="UP000015101"/>
    </source>
</evidence>
<keyword evidence="4 9" id="KW-1133">Transmembrane helix</keyword>
<dbReference type="GO" id="GO:0005886">
    <property type="term" value="C:plasma membrane"/>
    <property type="evidence" value="ECO:0000318"/>
    <property type="project" value="GO_Central"/>
</dbReference>
<feature type="transmembrane region" description="Helical" evidence="9">
    <location>
        <begin position="177"/>
        <end position="198"/>
    </location>
</feature>
<evidence type="ECO:0000256" key="7">
    <source>
        <dbReference type="ARBA" id="ARBA00023303"/>
    </source>
</evidence>
<evidence type="ECO:0000256" key="8">
    <source>
        <dbReference type="RuleBase" id="RU003857"/>
    </source>
</evidence>
<keyword evidence="5 8" id="KW-0406">Ion transport</keyword>
<dbReference type="PRINTS" id="PR01333">
    <property type="entry name" value="2POREKCHANEL"/>
</dbReference>
<evidence type="ECO:0000256" key="9">
    <source>
        <dbReference type="SAM" id="Phobius"/>
    </source>
</evidence>
<dbReference type="GeneID" id="20216956"/>
<dbReference type="STRING" id="6412.T1G7A9"/>
<protein>
    <recommendedName>
        <fullName evidence="10">Potassium channel domain-containing protein</fullName>
    </recommendedName>
</protein>
<dbReference type="HOGENOM" id="CLU_022504_5_2_1"/>
<name>T1G7A9_HELRO</name>
<feature type="transmembrane region" description="Helical" evidence="9">
    <location>
        <begin position="268"/>
        <end position="290"/>
    </location>
</feature>
<dbReference type="EnsemblMetazoa" id="HelroT89246">
    <property type="protein sequence ID" value="HelroP89246"/>
    <property type="gene ID" value="HelroG89246"/>
</dbReference>
<dbReference type="SUPFAM" id="SSF81324">
    <property type="entry name" value="Voltage-gated potassium channels"/>
    <property type="match status" value="2"/>
</dbReference>
<keyword evidence="6 9" id="KW-0472">Membrane</keyword>
<reference evidence="11 13" key="2">
    <citation type="journal article" date="2013" name="Nature">
        <title>Insights into bilaterian evolution from three spiralian genomes.</title>
        <authorList>
            <person name="Simakov O."/>
            <person name="Marletaz F."/>
            <person name="Cho S.J."/>
            <person name="Edsinger-Gonzales E."/>
            <person name="Havlak P."/>
            <person name="Hellsten U."/>
            <person name="Kuo D.H."/>
            <person name="Larsson T."/>
            <person name="Lv J."/>
            <person name="Arendt D."/>
            <person name="Savage R."/>
            <person name="Osoegawa K."/>
            <person name="de Jong P."/>
            <person name="Grimwood J."/>
            <person name="Chapman J.A."/>
            <person name="Shapiro H."/>
            <person name="Aerts A."/>
            <person name="Otillar R.P."/>
            <person name="Terry A.Y."/>
            <person name="Boore J.L."/>
            <person name="Grigoriev I.V."/>
            <person name="Lindberg D.R."/>
            <person name="Seaver E.C."/>
            <person name="Weisblat D.A."/>
            <person name="Putnam N.H."/>
            <person name="Rokhsar D.S."/>
        </authorList>
    </citation>
    <scope>NUCLEOTIDE SEQUENCE</scope>
</reference>
<comment type="similarity">
    <text evidence="8">Belongs to the two pore domain potassium channel (TC 1.A.1.8) family.</text>
</comment>
<feature type="transmembrane region" description="Helical" evidence="9">
    <location>
        <begin position="241"/>
        <end position="262"/>
    </location>
</feature>
<evidence type="ECO:0000313" key="12">
    <source>
        <dbReference type="EnsemblMetazoa" id="HelroP89246"/>
    </source>
</evidence>
<evidence type="ECO:0000313" key="11">
    <source>
        <dbReference type="EMBL" id="ESN93130.1"/>
    </source>
</evidence>
<dbReference type="FunFam" id="1.10.287.70:FF:000155">
    <property type="entry name" value="potassium channel subfamily K member 16"/>
    <property type="match status" value="1"/>
</dbReference>
<feature type="domain" description="Potassium channel" evidence="10">
    <location>
        <begin position="249"/>
        <end position="325"/>
    </location>
</feature>
<dbReference type="AlphaFoldDB" id="T1G7A9"/>